<dbReference type="RefSeq" id="WP_341695628.1">
    <property type="nucleotide sequence ID" value="NZ_JBBYHR010000002.1"/>
</dbReference>
<keyword evidence="1 2" id="KW-0732">Signal</keyword>
<reference evidence="4 5" key="1">
    <citation type="submission" date="2024-04" db="EMBL/GenBank/DDBJ databases">
        <title>Flavobacterium sp. DGU11 16S ribosomal RNA gene Genome sequencing and assembly.</title>
        <authorList>
            <person name="Park S."/>
        </authorList>
    </citation>
    <scope>NUCLEOTIDE SEQUENCE [LARGE SCALE GENOMIC DNA]</scope>
    <source>
        <strain evidence="4 5">DGU11</strain>
    </source>
</reference>
<dbReference type="EMBL" id="JBBYHR010000002">
    <property type="protein sequence ID" value="MEL1243304.1"/>
    <property type="molecule type" value="Genomic_DNA"/>
</dbReference>
<dbReference type="Proteomes" id="UP001464555">
    <property type="component" value="Unassembled WGS sequence"/>
</dbReference>
<comment type="caution">
    <text evidence="4">The sequence shown here is derived from an EMBL/GenBank/DDBJ whole genome shotgun (WGS) entry which is preliminary data.</text>
</comment>
<feature type="domain" description="Secretion system C-terminal sorting" evidence="3">
    <location>
        <begin position="350"/>
        <end position="428"/>
    </location>
</feature>
<evidence type="ECO:0000313" key="5">
    <source>
        <dbReference type="Proteomes" id="UP001464555"/>
    </source>
</evidence>
<proteinExistence type="predicted"/>
<name>A0ABU9HT10_9FLAO</name>
<keyword evidence="5" id="KW-1185">Reference proteome</keyword>
<dbReference type="NCBIfam" id="TIGR04183">
    <property type="entry name" value="Por_Secre_tail"/>
    <property type="match status" value="1"/>
</dbReference>
<dbReference type="InterPro" id="IPR025921">
    <property type="entry name" value="HmuY"/>
</dbReference>
<dbReference type="CDD" id="cd12105">
    <property type="entry name" value="HmuY"/>
    <property type="match status" value="1"/>
</dbReference>
<dbReference type="Pfam" id="PF18962">
    <property type="entry name" value="Por_Secre_tail"/>
    <property type="match status" value="1"/>
</dbReference>
<dbReference type="InterPro" id="IPR026444">
    <property type="entry name" value="Secre_tail"/>
</dbReference>
<accession>A0ABU9HT10</accession>
<evidence type="ECO:0000259" key="3">
    <source>
        <dbReference type="Pfam" id="PF18962"/>
    </source>
</evidence>
<dbReference type="Pfam" id="PF14064">
    <property type="entry name" value="HmuY"/>
    <property type="match status" value="1"/>
</dbReference>
<gene>
    <name evidence="4" type="ORF">AAEO56_03425</name>
</gene>
<evidence type="ECO:0000256" key="1">
    <source>
        <dbReference type="ARBA" id="ARBA00022729"/>
    </source>
</evidence>
<organism evidence="4 5">
    <name type="scientific">Flavobacterium arundinis</name>
    <dbReference type="NCBI Taxonomy" id="3139143"/>
    <lineage>
        <taxon>Bacteria</taxon>
        <taxon>Pseudomonadati</taxon>
        <taxon>Bacteroidota</taxon>
        <taxon>Flavobacteriia</taxon>
        <taxon>Flavobacteriales</taxon>
        <taxon>Flavobacteriaceae</taxon>
        <taxon>Flavobacterium</taxon>
    </lineage>
</organism>
<protein>
    <submittedName>
        <fullName evidence="4">T9SS type A sorting domain-containing protein</fullName>
    </submittedName>
</protein>
<feature type="signal peptide" evidence="2">
    <location>
        <begin position="1"/>
        <end position="19"/>
    </location>
</feature>
<evidence type="ECO:0000313" key="4">
    <source>
        <dbReference type="EMBL" id="MEL1243304.1"/>
    </source>
</evidence>
<feature type="chain" id="PRO_5047142555" evidence="2">
    <location>
        <begin position="20"/>
        <end position="429"/>
    </location>
</feature>
<sequence length="429" mass="46539">MKKNLLLAAAMLSGLFATAQEGYTTVNVSLQPQYASQVYYKFSTNTQTPVAASGWDLSFDKAAGQMAMGGIHVNDARIRVFQAAGTEAGYATVDVAQEATWTELFNSHLTWTEGAFDNADNDAPLAYGWGNYNMNSHHVDGVIVFVLKFADGSYKKLFLDDFNPYNGEITFKYASWNGTAWSADEVKTVNPSTLPSSNTSVFFSLQTNDVVTVAPADTAWDMVFRQYYGPVVSNGQTVMYKVTGALQSPLVAVAQVAETGNTGTTPNLPAASAYSNEINTIGDDWKAFNGGGYAIDPANTYYVKYADGTVFRMYFTSFSGSAAGTLSFNYKNLSATAGMEDFNKNSFGFYPNPSVDKNITLIYDFSNSISEKNTVSIYSMTGAKVFETELTNNSGFYTQDINLSALTSGMYIVTMQSGKGSVSKKLVIQ</sequence>
<evidence type="ECO:0000256" key="2">
    <source>
        <dbReference type="SAM" id="SignalP"/>
    </source>
</evidence>